<evidence type="ECO:0000313" key="7">
    <source>
        <dbReference type="EMBL" id="ASU83908.1"/>
    </source>
</evidence>
<organism evidence="7 8">
    <name type="scientific">Nocardiopsis gilva YIM 90087</name>
    <dbReference type="NCBI Taxonomy" id="1235441"/>
    <lineage>
        <taxon>Bacteria</taxon>
        <taxon>Bacillati</taxon>
        <taxon>Actinomycetota</taxon>
        <taxon>Actinomycetes</taxon>
        <taxon>Streptosporangiales</taxon>
        <taxon>Nocardiopsidaceae</taxon>
        <taxon>Nocardiopsis</taxon>
    </lineage>
</organism>
<keyword evidence="1" id="KW-1003">Cell membrane</keyword>
<dbReference type="Pfam" id="PF07584">
    <property type="entry name" value="BatA"/>
    <property type="match status" value="1"/>
</dbReference>
<dbReference type="InterPro" id="IPR024163">
    <property type="entry name" value="Aerotolerance_reg_N"/>
</dbReference>
<name>A0A223S701_9ACTN</name>
<feature type="transmembrane region" description="Helical" evidence="5">
    <location>
        <begin position="58"/>
        <end position="77"/>
    </location>
</feature>
<dbReference type="InterPro" id="IPR050768">
    <property type="entry name" value="UPF0353/GerABKA_families"/>
</dbReference>
<dbReference type="Pfam" id="PF13519">
    <property type="entry name" value="VWA_2"/>
    <property type="match status" value="1"/>
</dbReference>
<keyword evidence="8" id="KW-1185">Reference proteome</keyword>
<accession>A0A223S701</accession>
<evidence type="ECO:0000256" key="5">
    <source>
        <dbReference type="SAM" id="Phobius"/>
    </source>
</evidence>
<feature type="transmembrane region" description="Helical" evidence="5">
    <location>
        <begin position="288"/>
        <end position="311"/>
    </location>
</feature>
<evidence type="ECO:0000256" key="1">
    <source>
        <dbReference type="ARBA" id="ARBA00022475"/>
    </source>
</evidence>
<sequence>MTFLSVGWLWLLSALAALIAVYVWAQYRRREYAVRFTNLALLDRVAPDRPNWRRHVSAALFFLTVAMMIMAMARPAMPVEVPRERATIIVAIDVSPSMAAADIEPDRISAAKESARGFVDSLPDRFNVGLVAFSATAGVVSSPTQDHQAISDSIEGLQMAPGTAIGEGVFTSLQAISSFDEDAGQDPPPAAIVLLSDGENTSGRPITTASRAAADAEVPVSTIAFGTGASIIEINGQPVEANIDKGALERLAQSTDGNFYEAASEAELTGVYEDIGTSLGSETVHQEIVTWFVFGALLSAFATAVASLLWFQRLP</sequence>
<feature type="transmembrane region" description="Helical" evidence="5">
    <location>
        <begin position="6"/>
        <end position="25"/>
    </location>
</feature>
<dbReference type="RefSeq" id="WP_017618988.1">
    <property type="nucleotide sequence ID" value="NZ_ANBG01000208.1"/>
</dbReference>
<feature type="domain" description="VWFA" evidence="6">
    <location>
        <begin position="87"/>
        <end position="275"/>
    </location>
</feature>
<dbReference type="InterPro" id="IPR002035">
    <property type="entry name" value="VWF_A"/>
</dbReference>
<dbReference type="Gene3D" id="3.40.50.410">
    <property type="entry name" value="von Willebrand factor, type A domain"/>
    <property type="match status" value="1"/>
</dbReference>
<dbReference type="OrthoDB" id="8882959at2"/>
<evidence type="ECO:0000256" key="4">
    <source>
        <dbReference type="ARBA" id="ARBA00023136"/>
    </source>
</evidence>
<evidence type="ECO:0000256" key="3">
    <source>
        <dbReference type="ARBA" id="ARBA00022989"/>
    </source>
</evidence>
<dbReference type="Proteomes" id="UP000215005">
    <property type="component" value="Chromosome"/>
</dbReference>
<evidence type="ECO:0000313" key="8">
    <source>
        <dbReference type="Proteomes" id="UP000215005"/>
    </source>
</evidence>
<keyword evidence="2 5" id="KW-0812">Transmembrane</keyword>
<keyword evidence="3 5" id="KW-1133">Transmembrane helix</keyword>
<dbReference type="SMART" id="SM00327">
    <property type="entry name" value="VWA"/>
    <property type="match status" value="1"/>
</dbReference>
<evidence type="ECO:0000259" key="6">
    <source>
        <dbReference type="PROSITE" id="PS50234"/>
    </source>
</evidence>
<dbReference type="InterPro" id="IPR036465">
    <property type="entry name" value="vWFA_dom_sf"/>
</dbReference>
<dbReference type="PANTHER" id="PTHR22550:SF5">
    <property type="entry name" value="LEUCINE ZIPPER PROTEIN 4"/>
    <property type="match status" value="1"/>
</dbReference>
<evidence type="ECO:0000256" key="2">
    <source>
        <dbReference type="ARBA" id="ARBA00022692"/>
    </source>
</evidence>
<dbReference type="SUPFAM" id="SSF53300">
    <property type="entry name" value="vWA-like"/>
    <property type="match status" value="1"/>
</dbReference>
<dbReference type="PROSITE" id="PS50234">
    <property type="entry name" value="VWFA"/>
    <property type="match status" value="1"/>
</dbReference>
<reference evidence="7 8" key="1">
    <citation type="submission" date="2017-08" db="EMBL/GenBank/DDBJ databases">
        <title>The complete genome sequence of Nocardiopsis gilva YIM 90087.</title>
        <authorList>
            <person name="Yin M."/>
            <person name="Tang S."/>
        </authorList>
    </citation>
    <scope>NUCLEOTIDE SEQUENCE [LARGE SCALE GENOMIC DNA]</scope>
    <source>
        <strain evidence="7 8">YIM 90087</strain>
    </source>
</reference>
<dbReference type="EMBL" id="CP022753">
    <property type="protein sequence ID" value="ASU83908.1"/>
    <property type="molecule type" value="Genomic_DNA"/>
</dbReference>
<protein>
    <submittedName>
        <fullName evidence="7">VWA domain-containing protein</fullName>
    </submittedName>
</protein>
<dbReference type="KEGG" id="ngv:CDO52_14950"/>
<keyword evidence="4 5" id="KW-0472">Membrane</keyword>
<dbReference type="PANTHER" id="PTHR22550">
    <property type="entry name" value="SPORE GERMINATION PROTEIN"/>
    <property type="match status" value="1"/>
</dbReference>
<gene>
    <name evidence="7" type="ORF">CDO52_14950</name>
</gene>
<dbReference type="AlphaFoldDB" id="A0A223S701"/>
<proteinExistence type="predicted"/>